<reference evidence="1" key="1">
    <citation type="submission" date="2018-05" db="EMBL/GenBank/DDBJ databases">
        <authorList>
            <person name="Lanie J.A."/>
            <person name="Ng W.-L."/>
            <person name="Kazmierczak K.M."/>
            <person name="Andrzejewski T.M."/>
            <person name="Davidsen T.M."/>
            <person name="Wayne K.J."/>
            <person name="Tettelin H."/>
            <person name="Glass J.I."/>
            <person name="Rusch D."/>
            <person name="Podicherti R."/>
            <person name="Tsui H.-C.T."/>
            <person name="Winkler M.E."/>
        </authorList>
    </citation>
    <scope>NUCLEOTIDE SEQUENCE</scope>
</reference>
<organism evidence="1">
    <name type="scientific">marine metagenome</name>
    <dbReference type="NCBI Taxonomy" id="408172"/>
    <lineage>
        <taxon>unclassified sequences</taxon>
        <taxon>metagenomes</taxon>
        <taxon>ecological metagenomes</taxon>
    </lineage>
</organism>
<dbReference type="AlphaFoldDB" id="A0A383ALR6"/>
<protein>
    <submittedName>
        <fullName evidence="1">Uncharacterized protein</fullName>
    </submittedName>
</protein>
<accession>A0A383ALR6</accession>
<feature type="non-terminal residue" evidence="1">
    <location>
        <position position="42"/>
    </location>
</feature>
<dbReference type="EMBL" id="UINC01193094">
    <property type="protein sequence ID" value="SVE08533.1"/>
    <property type="molecule type" value="Genomic_DNA"/>
</dbReference>
<gene>
    <name evidence="1" type="ORF">METZ01_LOCUS461387</name>
</gene>
<sequence>MYGGGETFLSACAVFLQFSAFQISFLSSFPPFIGSCFQLFSS</sequence>
<evidence type="ECO:0000313" key="1">
    <source>
        <dbReference type="EMBL" id="SVE08533.1"/>
    </source>
</evidence>
<name>A0A383ALR6_9ZZZZ</name>
<proteinExistence type="predicted"/>